<organism evidence="4 5">
    <name type="scientific">Zooshikella ganghwensis</name>
    <dbReference type="NCBI Taxonomy" id="202772"/>
    <lineage>
        <taxon>Bacteria</taxon>
        <taxon>Pseudomonadati</taxon>
        <taxon>Pseudomonadota</taxon>
        <taxon>Gammaproteobacteria</taxon>
        <taxon>Oceanospirillales</taxon>
        <taxon>Zooshikellaceae</taxon>
        <taxon>Zooshikella</taxon>
    </lineage>
</organism>
<dbReference type="Pfam" id="PF03808">
    <property type="entry name" value="Glyco_tran_WecG"/>
    <property type="match status" value="1"/>
</dbReference>
<dbReference type="InterPro" id="IPR004629">
    <property type="entry name" value="WecG_TagA_CpsF"/>
</dbReference>
<evidence type="ECO:0000313" key="4">
    <source>
        <dbReference type="EMBL" id="RDH44963.1"/>
    </source>
</evidence>
<reference evidence="4 5" key="1">
    <citation type="submission" date="2017-04" db="EMBL/GenBank/DDBJ databases">
        <title>Draft genome sequence of Zooshikella ganghwensis VG4 isolated from Red Sea sediments.</title>
        <authorList>
            <person name="Rehman Z."/>
            <person name="Alam I."/>
            <person name="Kamau A."/>
            <person name="Bajic V."/>
            <person name="Leiknes T."/>
        </authorList>
    </citation>
    <scope>NUCLEOTIDE SEQUENCE [LARGE SCALE GENOMIC DNA]</scope>
    <source>
        <strain evidence="4 5">VG4</strain>
    </source>
</reference>
<comment type="similarity">
    <text evidence="1">Belongs to the bacterial sugar transferase family.</text>
</comment>
<keyword evidence="2" id="KW-1133">Transmembrane helix</keyword>
<keyword evidence="4" id="KW-0808">Transferase</keyword>
<dbReference type="PANTHER" id="PTHR30576:SF10">
    <property type="entry name" value="SLL5057 PROTEIN"/>
    <property type="match status" value="1"/>
</dbReference>
<gene>
    <name evidence="4" type="ORF">B9G39_16815</name>
</gene>
<protein>
    <submittedName>
        <fullName evidence="4">WecB/TagA/CpsF family glycosyltransferase</fullName>
    </submittedName>
</protein>
<keyword evidence="2" id="KW-0812">Transmembrane</keyword>
<proteinExistence type="inferred from homology"/>
<dbReference type="EMBL" id="NDXW01000001">
    <property type="protein sequence ID" value="RDH44963.1"/>
    <property type="molecule type" value="Genomic_DNA"/>
</dbReference>
<dbReference type="GO" id="GO:0016780">
    <property type="term" value="F:phosphotransferase activity, for other substituted phosphate groups"/>
    <property type="evidence" value="ECO:0007669"/>
    <property type="project" value="TreeGrafter"/>
</dbReference>
<evidence type="ECO:0000259" key="3">
    <source>
        <dbReference type="Pfam" id="PF02397"/>
    </source>
</evidence>
<sequence>MLTNQTTTSASSNKSLLLGIPFANINRHRALDIVTKTLDQRSSSNLFFINAHCLNTAYSNSEYKKALQKASIVLPDGSGVSYACKILGGHLTENLNGTDLFPYLCTLFSKKNKSIYLLGAKPGTVDQLEALIKLQFPALKVVGTQHGYFPPSETNKIIDQINHSGADVLLVALGVPKQEIWISQHQHKLSTTLNIAVGGLFDFYAKNVSRAPFWMRKLGIEWVWRLIQEPKRMWKRYILGSPLFIWRVWQAKKILNPPQHSHNSLSNAYEKLISLIRSKLLRNYWQLRNKLPLKMKRIIDILLSTFGLIVLLPLCLLIMTAIKIESSGPIFFKQTRAGFRGNPFLLWKFRSMHQDAEKQRIDLESSNEMQDAVTFKVKNDPRVTNVGRLIRKLSLDEIPQLWNVLKGEMSLVGPRPALYSEIEKYSLLQRQRLDTIPGLTSDWVIAGRSKISFKRQAELDIDYVHRQSLWRDIKLIFQTIPSLISGQGAY</sequence>
<dbReference type="AlphaFoldDB" id="A0A4P9VNH6"/>
<dbReference type="NCBIfam" id="TIGR00696">
    <property type="entry name" value="wecG_tagA_cpsF"/>
    <property type="match status" value="1"/>
</dbReference>
<dbReference type="CDD" id="cd06533">
    <property type="entry name" value="Glyco_transf_WecG_TagA"/>
    <property type="match status" value="1"/>
</dbReference>
<dbReference type="Proteomes" id="UP000257039">
    <property type="component" value="Unassembled WGS sequence"/>
</dbReference>
<accession>A0A4P9VNH6</accession>
<dbReference type="InterPro" id="IPR003362">
    <property type="entry name" value="Bact_transf"/>
</dbReference>
<name>A0A4P9VNH6_9GAMM</name>
<feature type="domain" description="Bacterial sugar transferase" evidence="3">
    <location>
        <begin position="296"/>
        <end position="484"/>
    </location>
</feature>
<dbReference type="Pfam" id="PF02397">
    <property type="entry name" value="Bac_transf"/>
    <property type="match status" value="1"/>
</dbReference>
<evidence type="ECO:0000256" key="1">
    <source>
        <dbReference type="ARBA" id="ARBA00006464"/>
    </source>
</evidence>
<keyword evidence="2" id="KW-0472">Membrane</keyword>
<evidence type="ECO:0000313" key="5">
    <source>
        <dbReference type="Proteomes" id="UP000257039"/>
    </source>
</evidence>
<keyword evidence="5" id="KW-1185">Reference proteome</keyword>
<dbReference type="PANTHER" id="PTHR30576">
    <property type="entry name" value="COLANIC BIOSYNTHESIS UDP-GLUCOSE LIPID CARRIER TRANSFERASE"/>
    <property type="match status" value="1"/>
</dbReference>
<comment type="caution">
    <text evidence="4">The sequence shown here is derived from an EMBL/GenBank/DDBJ whole genome shotgun (WGS) entry which is preliminary data.</text>
</comment>
<dbReference type="RefSeq" id="WP_094788009.1">
    <property type="nucleotide sequence ID" value="NZ_NDXW01000001.1"/>
</dbReference>
<evidence type="ECO:0000256" key="2">
    <source>
        <dbReference type="SAM" id="Phobius"/>
    </source>
</evidence>
<feature type="transmembrane region" description="Helical" evidence="2">
    <location>
        <begin position="298"/>
        <end position="322"/>
    </location>
</feature>